<evidence type="ECO:0000313" key="7">
    <source>
        <dbReference type="Proteomes" id="UP000001844"/>
    </source>
</evidence>
<protein>
    <recommendedName>
        <fullName evidence="3 5">Flagellar hook-basal body complex protein FliE</fullName>
    </recommendedName>
</protein>
<dbReference type="PANTHER" id="PTHR34653:SF1">
    <property type="entry name" value="FLAGELLAR HOOK-BASAL BODY COMPLEX PROTEIN FLIE"/>
    <property type="match status" value="1"/>
</dbReference>
<dbReference type="Pfam" id="PF02049">
    <property type="entry name" value="FliE"/>
    <property type="match status" value="1"/>
</dbReference>
<accession>D5BV82</accession>
<evidence type="ECO:0000313" key="6">
    <source>
        <dbReference type="EMBL" id="ADE15432.1"/>
    </source>
</evidence>
<dbReference type="PRINTS" id="PR01006">
    <property type="entry name" value="FLGHOOKFLIE"/>
</dbReference>
<dbReference type="GO" id="GO:0003774">
    <property type="term" value="F:cytoskeletal motor activity"/>
    <property type="evidence" value="ECO:0007669"/>
    <property type="project" value="InterPro"/>
</dbReference>
<dbReference type="AlphaFoldDB" id="D5BV82"/>
<evidence type="ECO:0000256" key="2">
    <source>
        <dbReference type="ARBA" id="ARBA00009272"/>
    </source>
</evidence>
<dbReference type="HOGENOM" id="CLU_147249_0_0_6"/>
<dbReference type="EMBL" id="CP001798">
    <property type="protein sequence ID" value="ADE15432.1"/>
    <property type="molecule type" value="Genomic_DNA"/>
</dbReference>
<comment type="subcellular location">
    <subcellularLocation>
        <location evidence="1 5">Bacterial flagellum basal body</location>
    </subcellularLocation>
</comment>
<keyword evidence="6" id="KW-0282">Flagellum</keyword>
<gene>
    <name evidence="5" type="primary">fliE</name>
    <name evidence="6" type="ordered locus">Nhal_2344</name>
</gene>
<keyword evidence="6" id="KW-0969">Cilium</keyword>
<name>D5BV82_NITHN</name>
<dbReference type="PANTHER" id="PTHR34653">
    <property type="match status" value="1"/>
</dbReference>
<sequence>MEPINSTQLLEQMRAAAALAENGSARTSGEATGNEFALLLEQALNSVNQAQQQSSDLETAFVLGESNVDLSEVMIASQKASVSFQAVLQVRNRLVSAYQEIMNMQI</sequence>
<dbReference type="HAMAP" id="MF_00724">
    <property type="entry name" value="FliE"/>
    <property type="match status" value="1"/>
</dbReference>
<dbReference type="GO" id="GO:0009425">
    <property type="term" value="C:bacterial-type flagellum basal body"/>
    <property type="evidence" value="ECO:0007669"/>
    <property type="project" value="UniProtKB-SubCell"/>
</dbReference>
<evidence type="ECO:0000256" key="4">
    <source>
        <dbReference type="ARBA" id="ARBA00023143"/>
    </source>
</evidence>
<organism evidence="6 7">
    <name type="scientific">Nitrosococcus halophilus (strain Nc4)</name>
    <dbReference type="NCBI Taxonomy" id="472759"/>
    <lineage>
        <taxon>Bacteria</taxon>
        <taxon>Pseudomonadati</taxon>
        <taxon>Pseudomonadota</taxon>
        <taxon>Gammaproteobacteria</taxon>
        <taxon>Chromatiales</taxon>
        <taxon>Chromatiaceae</taxon>
        <taxon>Nitrosococcus</taxon>
    </lineage>
</organism>
<dbReference type="KEGG" id="nhl:Nhal_2344"/>
<dbReference type="GO" id="GO:0071973">
    <property type="term" value="P:bacterial-type flagellum-dependent cell motility"/>
    <property type="evidence" value="ECO:0007669"/>
    <property type="project" value="InterPro"/>
</dbReference>
<dbReference type="GO" id="GO:0005198">
    <property type="term" value="F:structural molecule activity"/>
    <property type="evidence" value="ECO:0007669"/>
    <property type="project" value="UniProtKB-UniRule"/>
</dbReference>
<dbReference type="eggNOG" id="COG1677">
    <property type="taxonomic scope" value="Bacteria"/>
</dbReference>
<dbReference type="Proteomes" id="UP000001844">
    <property type="component" value="Chromosome"/>
</dbReference>
<evidence type="ECO:0000256" key="1">
    <source>
        <dbReference type="ARBA" id="ARBA00004117"/>
    </source>
</evidence>
<dbReference type="STRING" id="472759.Nhal_2344"/>
<dbReference type="InterPro" id="IPR001624">
    <property type="entry name" value="FliE"/>
</dbReference>
<reference evidence="7" key="1">
    <citation type="submission" date="2010-04" db="EMBL/GenBank/DDBJ databases">
        <title>Complete genome sequence of Nitrosococcus halophilus Nc4, a salt-adapted, aerobic obligate ammonia-oxidizing sulfur purple bacterium.</title>
        <authorList>
            <consortium name="US DOE Joint Genome Institute"/>
            <person name="Campbell M.A."/>
            <person name="Malfatti S.A."/>
            <person name="Chain P.S.G."/>
            <person name="Heidelberg J.F."/>
            <person name="Ward B.B."/>
            <person name="Klotz M.G."/>
        </authorList>
    </citation>
    <scope>NUCLEOTIDE SEQUENCE [LARGE SCALE GENOMIC DNA]</scope>
    <source>
        <strain evidence="7">Nc4</strain>
    </source>
</reference>
<evidence type="ECO:0000256" key="5">
    <source>
        <dbReference type="HAMAP-Rule" id="MF_00724"/>
    </source>
</evidence>
<dbReference type="NCBIfam" id="TIGR00205">
    <property type="entry name" value="fliE"/>
    <property type="match status" value="1"/>
</dbReference>
<keyword evidence="6" id="KW-0966">Cell projection</keyword>
<comment type="similarity">
    <text evidence="2 5">Belongs to the FliE family.</text>
</comment>
<dbReference type="OrthoDB" id="8909229at2"/>
<keyword evidence="4 5" id="KW-0975">Bacterial flagellum</keyword>
<evidence type="ECO:0000256" key="3">
    <source>
        <dbReference type="ARBA" id="ARBA00018024"/>
    </source>
</evidence>
<keyword evidence="7" id="KW-1185">Reference proteome</keyword>
<proteinExistence type="inferred from homology"/>